<dbReference type="Gene3D" id="3.40.1190.20">
    <property type="match status" value="1"/>
</dbReference>
<gene>
    <name evidence="14" type="primary">deoK</name>
    <name evidence="16" type="ORF">HNQ60_000171</name>
</gene>
<keyword evidence="1 14" id="KW-0963">Cytoplasm</keyword>
<feature type="binding site" evidence="14">
    <location>
        <begin position="258"/>
        <end position="259"/>
    </location>
    <ligand>
        <name>ATP</name>
        <dbReference type="ChEBI" id="CHEBI:30616"/>
    </ligand>
</feature>
<dbReference type="EMBL" id="JACHHZ010000001">
    <property type="protein sequence ID" value="MBB6091325.1"/>
    <property type="molecule type" value="Genomic_DNA"/>
</dbReference>
<dbReference type="InterPro" id="IPR011877">
    <property type="entry name" value="Ribokinase"/>
</dbReference>
<dbReference type="GO" id="GO:0004747">
    <property type="term" value="F:ribokinase activity"/>
    <property type="evidence" value="ECO:0007669"/>
    <property type="project" value="UniProtKB-UniRule"/>
</dbReference>
<comment type="caution">
    <text evidence="16">The sequence shown here is derived from an EMBL/GenBank/DDBJ whole genome shotgun (WGS) entry which is preliminary data.</text>
</comment>
<keyword evidence="4 14" id="KW-0547">Nucleotide-binding</keyword>
<keyword evidence="3 14" id="KW-0479">Metal-binding</keyword>
<dbReference type="EC" id="2.7.1.229" evidence="11 14"/>
<dbReference type="FunFam" id="3.40.1190.20:FF:000010">
    <property type="entry name" value="Ribokinase"/>
    <property type="match status" value="1"/>
</dbReference>
<feature type="site" description="Important for substrate specificity" evidence="14">
    <location>
        <position position="17"/>
    </location>
</feature>
<comment type="subcellular location">
    <subcellularLocation>
        <location evidence="14">Cytoplasm</location>
    </subcellularLocation>
</comment>
<dbReference type="CDD" id="cd01174">
    <property type="entry name" value="ribokinase"/>
    <property type="match status" value="1"/>
</dbReference>
<evidence type="ECO:0000256" key="10">
    <source>
        <dbReference type="ARBA" id="ARBA00051363"/>
    </source>
</evidence>
<dbReference type="Proteomes" id="UP000588068">
    <property type="component" value="Unassembled WGS sequence"/>
</dbReference>
<evidence type="ECO:0000256" key="7">
    <source>
        <dbReference type="ARBA" id="ARBA00022842"/>
    </source>
</evidence>
<dbReference type="AlphaFoldDB" id="A0A841HGW6"/>
<feature type="binding site" evidence="14">
    <location>
        <position position="253"/>
    </location>
    <ligand>
        <name>K(+)</name>
        <dbReference type="ChEBI" id="CHEBI:29103"/>
    </ligand>
</feature>
<dbReference type="UniPathway" id="UPA00916">
    <property type="reaction ID" value="UER00889"/>
</dbReference>
<feature type="binding site" evidence="14">
    <location>
        <position position="255"/>
    </location>
    <ligand>
        <name>K(+)</name>
        <dbReference type="ChEBI" id="CHEBI:29103"/>
    </ligand>
</feature>
<evidence type="ECO:0000256" key="11">
    <source>
        <dbReference type="ARBA" id="ARBA00066926"/>
    </source>
</evidence>
<evidence type="ECO:0000313" key="16">
    <source>
        <dbReference type="EMBL" id="MBB6091325.1"/>
    </source>
</evidence>
<sequence>MAMTQRKPRIAVIGSNMVDLVTYVDRMPARGETVEAPSFEIGHGGKGANQAIAAAKLGAEVLMVTKVGDDMFADNTIRNLQKFGVDTKYVERVPGKPSGVAPIMVEPSGENSILIVKGANADLSPADVQRAAADLKTCDLILLQLEVPLETVYEALAFGKANGVKTLLNPAPATPGLDRSKVSEASFFVPNESELAILTGMPVETEAHIADAAKSLVAQGVGTVIVTMGARGALLVTKTQVERIEPISVKAVDTTGAGDAFVGSFARYFAAGESLQSALGRAVRYAADSVTRRGTQKAYATEAEFAKFCEGLGG</sequence>
<comment type="catalytic activity">
    <reaction evidence="10">
        <text>2-deoxy-D-ribose + ATP = 2-deoxy-D-ribose 5-phosphate + ADP + H(+)</text>
        <dbReference type="Rhea" id="RHEA:30871"/>
        <dbReference type="ChEBI" id="CHEBI:15378"/>
        <dbReference type="ChEBI" id="CHEBI:30616"/>
        <dbReference type="ChEBI" id="CHEBI:62877"/>
        <dbReference type="ChEBI" id="CHEBI:90761"/>
        <dbReference type="ChEBI" id="CHEBI:456216"/>
        <dbReference type="EC" id="2.7.1.229"/>
    </reaction>
    <physiologicalReaction direction="left-to-right" evidence="10">
        <dbReference type="Rhea" id="RHEA:30872"/>
    </physiologicalReaction>
</comment>
<comment type="subunit">
    <text evidence="14">Homodimer.</text>
</comment>
<evidence type="ECO:0000256" key="8">
    <source>
        <dbReference type="ARBA" id="ARBA00022958"/>
    </source>
</evidence>
<feature type="binding site" evidence="14">
    <location>
        <position position="294"/>
    </location>
    <ligand>
        <name>K(+)</name>
        <dbReference type="ChEBI" id="CHEBI:29103"/>
    </ligand>
</feature>
<evidence type="ECO:0000256" key="6">
    <source>
        <dbReference type="ARBA" id="ARBA00022840"/>
    </source>
</evidence>
<evidence type="ECO:0000256" key="14">
    <source>
        <dbReference type="HAMAP-Rule" id="MF_01987"/>
    </source>
</evidence>
<evidence type="ECO:0000256" key="2">
    <source>
        <dbReference type="ARBA" id="ARBA00022679"/>
    </source>
</evidence>
<feature type="binding site" evidence="14">
    <location>
        <begin position="227"/>
        <end position="232"/>
    </location>
    <ligand>
        <name>ATP</name>
        <dbReference type="ChEBI" id="CHEBI:30616"/>
    </ligand>
</feature>
<keyword evidence="7 14" id="KW-0460">Magnesium</keyword>
<protein>
    <recommendedName>
        <fullName evidence="12 14">Deoxyribokinase</fullName>
        <shortName evidence="14">dRK</shortName>
        <ecNumber evidence="11 14">2.7.1.229</ecNumber>
    </recommendedName>
    <alternativeName>
        <fullName evidence="13 14">ATP:2-deoxy-D-ribose 5-phosphotransferase</fullName>
    </alternativeName>
</protein>
<evidence type="ECO:0000256" key="4">
    <source>
        <dbReference type="ARBA" id="ARBA00022741"/>
    </source>
</evidence>
<comment type="cofactor">
    <cofactor evidence="14">
        <name>Mg(2+)</name>
        <dbReference type="ChEBI" id="CHEBI:18420"/>
    </cofactor>
</comment>
<keyword evidence="5 14" id="KW-0418">Kinase</keyword>
<evidence type="ECO:0000256" key="3">
    <source>
        <dbReference type="ARBA" id="ARBA00022723"/>
    </source>
</evidence>
<keyword evidence="6 14" id="KW-0067">ATP-binding</keyword>
<dbReference type="Pfam" id="PF00294">
    <property type="entry name" value="PfkB"/>
    <property type="match status" value="1"/>
</dbReference>
<evidence type="ECO:0000256" key="13">
    <source>
        <dbReference type="ARBA" id="ARBA00081655"/>
    </source>
</evidence>
<keyword evidence="2 14" id="KW-0808">Transferase</keyword>
<feature type="binding site" evidence="14">
    <location>
        <position position="146"/>
    </location>
    <ligand>
        <name>substrate</name>
    </ligand>
</feature>
<evidence type="ECO:0000313" key="17">
    <source>
        <dbReference type="Proteomes" id="UP000588068"/>
    </source>
</evidence>
<dbReference type="InterPro" id="IPR029056">
    <property type="entry name" value="Ribokinase-like"/>
</dbReference>
<evidence type="ECO:0000256" key="1">
    <source>
        <dbReference type="ARBA" id="ARBA00022490"/>
    </source>
</evidence>
<feature type="binding site" evidence="14">
    <location>
        <begin position="45"/>
        <end position="49"/>
    </location>
    <ligand>
        <name>substrate</name>
    </ligand>
</feature>
<dbReference type="GO" id="GO:0046872">
    <property type="term" value="F:metal ion binding"/>
    <property type="evidence" value="ECO:0007669"/>
    <property type="project" value="UniProtKB-KW"/>
</dbReference>
<dbReference type="RefSeq" id="WP_221303954.1">
    <property type="nucleotide sequence ID" value="NZ_JACHHZ010000001.1"/>
</dbReference>
<dbReference type="InterPro" id="IPR011611">
    <property type="entry name" value="PfkB_dom"/>
</dbReference>
<feature type="domain" description="Carbohydrate kinase PfkB" evidence="15">
    <location>
        <begin position="9"/>
        <end position="298"/>
    </location>
</feature>
<dbReference type="SUPFAM" id="SSF53613">
    <property type="entry name" value="Ribokinase-like"/>
    <property type="match status" value="1"/>
</dbReference>
<dbReference type="GO" id="GO:0005829">
    <property type="term" value="C:cytosol"/>
    <property type="evidence" value="ECO:0007669"/>
    <property type="project" value="TreeGrafter"/>
</dbReference>
<name>A0A841HGW6_9GAMM</name>
<evidence type="ECO:0000256" key="5">
    <source>
        <dbReference type="ARBA" id="ARBA00022777"/>
    </source>
</evidence>
<feature type="binding site" evidence="14">
    <location>
        <position position="259"/>
    </location>
    <ligand>
        <name>substrate</name>
    </ligand>
</feature>
<accession>A0A841HGW6</accession>
<feature type="binding site" evidence="14">
    <location>
        <position position="292"/>
    </location>
    <ligand>
        <name>K(+)</name>
        <dbReference type="ChEBI" id="CHEBI:29103"/>
    </ligand>
</feature>
<feature type="binding site" evidence="14">
    <location>
        <begin position="17"/>
        <end position="19"/>
    </location>
    <ligand>
        <name>substrate</name>
    </ligand>
</feature>
<evidence type="ECO:0000256" key="12">
    <source>
        <dbReference type="ARBA" id="ARBA00071515"/>
    </source>
</evidence>
<comment type="function">
    <text evidence="14">Catalyzes the ATP-dependent phosphorylation of 2-deoxy-D-ribose to 2-deoxy-D-ribose 5-phosphate (dRib-5P), allowing the use of deoxyribose as the sole carbon source.</text>
</comment>
<comment type="caution">
    <text evidence="14">Lacks conserved residue(s) required for the propagation of feature annotation.</text>
</comment>
<dbReference type="InterPro" id="IPR002139">
    <property type="entry name" value="Ribo/fructo_kinase"/>
</dbReference>
<keyword evidence="9 14" id="KW-0119">Carbohydrate metabolism</keyword>
<organism evidence="16 17">
    <name type="scientific">Povalibacter uvarum</name>
    <dbReference type="NCBI Taxonomy" id="732238"/>
    <lineage>
        <taxon>Bacteria</taxon>
        <taxon>Pseudomonadati</taxon>
        <taxon>Pseudomonadota</taxon>
        <taxon>Gammaproteobacteria</taxon>
        <taxon>Steroidobacterales</taxon>
        <taxon>Steroidobacteraceae</taxon>
        <taxon>Povalibacter</taxon>
    </lineage>
</organism>
<dbReference type="PANTHER" id="PTHR10584:SF166">
    <property type="entry name" value="RIBOKINASE"/>
    <property type="match status" value="1"/>
</dbReference>
<feature type="binding site" evidence="14">
    <location>
        <position position="191"/>
    </location>
    <ligand>
        <name>ATP</name>
        <dbReference type="ChEBI" id="CHEBI:30616"/>
    </ligand>
</feature>
<comment type="similarity">
    <text evidence="14">Belongs to the carbohydrate kinase PfkB family. Deoxyribokinase subfamily.</text>
</comment>
<evidence type="ECO:0000256" key="9">
    <source>
        <dbReference type="ARBA" id="ARBA00023277"/>
    </source>
</evidence>
<evidence type="ECO:0000259" key="15">
    <source>
        <dbReference type="Pfam" id="PF00294"/>
    </source>
</evidence>
<dbReference type="PRINTS" id="PR00990">
    <property type="entry name" value="RIBOKINASE"/>
</dbReference>
<dbReference type="HAMAP" id="MF_01987">
    <property type="entry name" value="Ribokinase"/>
    <property type="match status" value="1"/>
</dbReference>
<proteinExistence type="inferred from homology"/>
<dbReference type="PANTHER" id="PTHR10584">
    <property type="entry name" value="SUGAR KINASE"/>
    <property type="match status" value="1"/>
</dbReference>
<feature type="active site" description="Proton acceptor" evidence="14">
    <location>
        <position position="259"/>
    </location>
</feature>
<dbReference type="NCBIfam" id="TIGR02152">
    <property type="entry name" value="D_ribokin_bact"/>
    <property type="match status" value="1"/>
</dbReference>
<feature type="binding site" evidence="14">
    <location>
        <position position="289"/>
    </location>
    <ligand>
        <name>K(+)</name>
        <dbReference type="ChEBI" id="CHEBI:29103"/>
    </ligand>
</feature>
<keyword evidence="8 14" id="KW-0630">Potassium</keyword>
<dbReference type="GO" id="GO:0019303">
    <property type="term" value="P:D-ribose catabolic process"/>
    <property type="evidence" value="ECO:0007669"/>
    <property type="project" value="UniProtKB-UniPathway"/>
</dbReference>
<reference evidence="16 17" key="1">
    <citation type="submission" date="2020-08" db="EMBL/GenBank/DDBJ databases">
        <title>Genomic Encyclopedia of Type Strains, Phase IV (KMG-IV): sequencing the most valuable type-strain genomes for metagenomic binning, comparative biology and taxonomic classification.</title>
        <authorList>
            <person name="Goeker M."/>
        </authorList>
    </citation>
    <scope>NUCLEOTIDE SEQUENCE [LARGE SCALE GENOMIC DNA]</scope>
    <source>
        <strain evidence="16 17">DSM 26723</strain>
    </source>
</reference>
<dbReference type="GO" id="GO:0005524">
    <property type="term" value="F:ATP binding"/>
    <property type="evidence" value="ECO:0007669"/>
    <property type="project" value="UniProtKB-UniRule"/>
</dbReference>
<keyword evidence="17" id="KW-1185">Reference proteome</keyword>